<keyword evidence="4" id="KW-0964">Secreted</keyword>
<evidence type="ECO:0000313" key="9">
    <source>
        <dbReference type="Proteomes" id="UP000039865"/>
    </source>
</evidence>
<keyword evidence="7" id="KW-0998">Cell outer membrane</keyword>
<dbReference type="NCBIfam" id="TIGR01376">
    <property type="entry name" value="POMP_repeat"/>
    <property type="match status" value="1"/>
</dbReference>
<reference evidence="8 9" key="1">
    <citation type="submission" date="2014-06" db="EMBL/GenBank/DDBJ databases">
        <authorList>
            <person name="Swart Estienne"/>
        </authorList>
    </citation>
    <scope>NUCLEOTIDE SEQUENCE [LARGE SCALE GENOMIC DNA]</scope>
    <source>
        <strain evidence="8 9">130c</strain>
    </source>
</reference>
<proteinExistence type="predicted"/>
<protein>
    <submittedName>
        <fullName evidence="8">Uncharacterized protein</fullName>
    </submittedName>
</protein>
<evidence type="ECO:0000256" key="7">
    <source>
        <dbReference type="ARBA" id="ARBA00023237"/>
    </source>
</evidence>
<organism evidence="8 9">
    <name type="scientific">Stylonychia lemnae</name>
    <name type="common">Ciliate</name>
    <dbReference type="NCBI Taxonomy" id="5949"/>
    <lineage>
        <taxon>Eukaryota</taxon>
        <taxon>Sar</taxon>
        <taxon>Alveolata</taxon>
        <taxon>Ciliophora</taxon>
        <taxon>Intramacronucleata</taxon>
        <taxon>Spirotrichea</taxon>
        <taxon>Stichotrichia</taxon>
        <taxon>Sporadotrichida</taxon>
        <taxon>Oxytrichidae</taxon>
        <taxon>Stylonychinae</taxon>
        <taxon>Stylonychia</taxon>
    </lineage>
</organism>
<dbReference type="PANTHER" id="PTHR11319:SF35">
    <property type="entry name" value="OUTER MEMBRANE PROTEIN PMPC-RELATED"/>
    <property type="match status" value="1"/>
</dbReference>
<gene>
    <name evidence="8" type="primary">Contig8048.g8586</name>
    <name evidence="8" type="ORF">STYLEM_19621</name>
</gene>
<dbReference type="AlphaFoldDB" id="A0A078BB49"/>
<dbReference type="SUPFAM" id="SSF51126">
    <property type="entry name" value="Pectin lyase-like"/>
    <property type="match status" value="2"/>
</dbReference>
<dbReference type="OMA" id="SELMINY"/>
<keyword evidence="9" id="KW-1185">Reference proteome</keyword>
<dbReference type="InParanoid" id="A0A078BB49"/>
<dbReference type="Pfam" id="PF02415">
    <property type="entry name" value="Chlam_PMP"/>
    <property type="match status" value="2"/>
</dbReference>
<name>A0A078BB49_STYLE</name>
<evidence type="ECO:0000256" key="4">
    <source>
        <dbReference type="ARBA" id="ARBA00022525"/>
    </source>
</evidence>
<dbReference type="EMBL" id="CCKQ01018508">
    <property type="protein sequence ID" value="CDW90477.1"/>
    <property type="molecule type" value="Genomic_DNA"/>
</dbReference>
<dbReference type="InterPro" id="IPR003368">
    <property type="entry name" value="POMP_repeat"/>
</dbReference>
<evidence type="ECO:0000256" key="2">
    <source>
        <dbReference type="ARBA" id="ARBA00004442"/>
    </source>
</evidence>
<keyword evidence="5" id="KW-0732">Signal</keyword>
<evidence type="ECO:0000256" key="6">
    <source>
        <dbReference type="ARBA" id="ARBA00023136"/>
    </source>
</evidence>
<dbReference type="InterPro" id="IPR011050">
    <property type="entry name" value="Pectin_lyase_fold/virulence"/>
</dbReference>
<evidence type="ECO:0000256" key="5">
    <source>
        <dbReference type="ARBA" id="ARBA00022729"/>
    </source>
</evidence>
<accession>A0A078BB49</accession>
<dbReference type="PANTHER" id="PTHR11319">
    <property type="entry name" value="G PROTEIN-COUPLED RECEPTOR-RELATED"/>
    <property type="match status" value="1"/>
</dbReference>
<dbReference type="Proteomes" id="UP000039865">
    <property type="component" value="Unassembled WGS sequence"/>
</dbReference>
<evidence type="ECO:0000256" key="1">
    <source>
        <dbReference type="ARBA" id="ARBA00004196"/>
    </source>
</evidence>
<keyword evidence="6" id="KW-0472">Membrane</keyword>
<sequence>MNKTYDSTDEGIIKYYSHLGLYTKDCIFRNCKLAYQGAFIKVGTNSGSLMVRASYEDNGSSFYNLKGSYGSVVSCISCDLKLKNTIIHDVEADYQGGALYFQGNSRANLENITAFKIHSNTFGGFLSSEKEIQETVIRISNSKNFSQLSSSSGGFAYLNNPNSSLILLNVDLYDIKAKIQGGIFYVIDSNIIQLEKSRFYQFNSLIGGFISSSSFFLKMLMLQSIIVCDKNYQQNLDFEALSGGNLYLDNKAQFYLFNSISLILKNNNFQKCGYSPQGGLFSLQKTTLTDYNSIYQNITGKFGGVFYAQDTNISITQSQFIGNSAKTGGVFYIVSNSNLSISYCQFQLNKAIQSAGVLYVSTQSIFNIKGSIFSENSAEENSVIEVLNTFQSKNLLLGFANITILNTQFQSKPVRNQASISDQTTGAFIFLIFDVQIDIDGCNFQSGFSNQGGALYISGDSIISISRSLFINNQANSKGGAIYASGFQSIYIGEGTKFIDNFAQDNGEDIYVTNSISNLTLNNVLIQNLNSKNSIYIEQAILLAESLFINLKSTVGGAIAIIEVDINKGTTQQQREEKFLISDTKFQNCTAQIGGAIYAENAQSIKIINSTFSQNQAKIEQYSIILLVNKGSGGAIYYTCNSQQLNCKIKFEGFNIFKENQAEVKGGAIFWDQLEPEFSSDGLLYSNNKAKLYGNDIACYSQNLQSITKQEYFNQMINIGLFQDDYFQQRILEIEKQNKYHRQLEEIKFQRSGGQIPIIYLALKDKYGQIVGSDFQSKVRVNIETNSSDQQQSLYSPILEGFITFDMIGGIAVIQNLQITGTPGCSYNLTFTTDGIDLTKKSNQIKMQDLGKVDLNFGLKINLRECEIGEQFTVAGKCIKCEQSFSLIKMKEPGNCQICPTEKAICNGGAEIGPLPGFWRSSNQSQNFMLCLLEQACLGMIAPKNNPLGECLQGYQGILCADCQ</sequence>
<evidence type="ECO:0000256" key="3">
    <source>
        <dbReference type="ARBA" id="ARBA00004613"/>
    </source>
</evidence>
<evidence type="ECO:0000313" key="8">
    <source>
        <dbReference type="EMBL" id="CDW90477.1"/>
    </source>
</evidence>
<comment type="subcellular location">
    <subcellularLocation>
        <location evidence="1">Cell envelope</location>
    </subcellularLocation>
    <subcellularLocation>
        <location evidence="2">Cell outer membrane</location>
    </subcellularLocation>
    <subcellularLocation>
        <location evidence="3">Secreted</location>
    </subcellularLocation>
</comment>
<dbReference type="GO" id="GO:0005576">
    <property type="term" value="C:extracellular region"/>
    <property type="evidence" value="ECO:0007669"/>
    <property type="project" value="UniProtKB-SubCell"/>
</dbReference>
<dbReference type="OrthoDB" id="509564at2759"/>